<proteinExistence type="predicted"/>
<accession>A0A6P0UK48</accession>
<name>A0A6P0UK48_9FLAO</name>
<gene>
    <name evidence="1" type="ORF">GWK08_07800</name>
</gene>
<dbReference type="NCBIfam" id="TIGR03519">
    <property type="entry name" value="T9SS_PorP_fam"/>
    <property type="match status" value="1"/>
</dbReference>
<evidence type="ECO:0000313" key="1">
    <source>
        <dbReference type="EMBL" id="NER13337.1"/>
    </source>
</evidence>
<dbReference type="Pfam" id="PF11751">
    <property type="entry name" value="PorP_SprF"/>
    <property type="match status" value="1"/>
</dbReference>
<dbReference type="AlphaFoldDB" id="A0A6P0UK48"/>
<reference evidence="1 2" key="1">
    <citation type="submission" date="2020-01" db="EMBL/GenBank/DDBJ databases">
        <title>Leptobacterium flavescens.</title>
        <authorList>
            <person name="Wang G."/>
        </authorList>
    </citation>
    <scope>NUCLEOTIDE SEQUENCE [LARGE SCALE GENOMIC DNA]</scope>
    <source>
        <strain evidence="1 2">KCTC 22160</strain>
    </source>
</reference>
<evidence type="ECO:0000313" key="2">
    <source>
        <dbReference type="Proteomes" id="UP000468581"/>
    </source>
</evidence>
<dbReference type="RefSeq" id="WP_163606380.1">
    <property type="nucleotide sequence ID" value="NZ_JAABOO010000002.1"/>
</dbReference>
<protein>
    <submittedName>
        <fullName evidence="1">Type IX secretion system membrane protein PorP/SprF</fullName>
    </submittedName>
</protein>
<dbReference type="EMBL" id="JAABOO010000002">
    <property type="protein sequence ID" value="NER13337.1"/>
    <property type="molecule type" value="Genomic_DNA"/>
</dbReference>
<organism evidence="1 2">
    <name type="scientific">Leptobacterium flavescens</name>
    <dbReference type="NCBI Taxonomy" id="472055"/>
    <lineage>
        <taxon>Bacteria</taxon>
        <taxon>Pseudomonadati</taxon>
        <taxon>Bacteroidota</taxon>
        <taxon>Flavobacteriia</taxon>
        <taxon>Flavobacteriales</taxon>
        <taxon>Flavobacteriaceae</taxon>
        <taxon>Leptobacterium</taxon>
    </lineage>
</organism>
<dbReference type="InterPro" id="IPR019861">
    <property type="entry name" value="PorP/SprF_Bacteroidetes"/>
</dbReference>
<keyword evidence="2" id="KW-1185">Reference proteome</keyword>
<comment type="caution">
    <text evidence="1">The sequence shown here is derived from an EMBL/GenBank/DDBJ whole genome shotgun (WGS) entry which is preliminary data.</text>
</comment>
<sequence>MFFYVISAQETVASLDFRQHNLSAYNTVLFSPVFSFVGNENPKFAAWGRMQWTELDNSPSTYFTNYSSRIGEYTGIAVGAAHHDAGIFTNISFMGNYARAFQLGENSWLTLGVNVLGTKRTIDRNNFTDDELAMLSTEGRNDFFVSLFPGFNFTFGNFNLGFASENFLDYNFSTSSTETDFSDKIYIGHTSFDINFTSSAGTFLEEGTLRPTFYVKHIPDFETQVGGHLLLDINSGWMQAGYNSFYGPSVGLGAKLFKSIGIGVLAELGNANSDIDLGPTFEFTFAWEFIGKDGGRRKSFAGPVKKKKPEPKPEPVVEEVVEVPEEVVTDTIPEDPYAKFFKPGEKNNRYLVVDRIDGVKKGFYLVVNVYATQKYFNLFMEKLRKDGFDPEYFYNPQNKYTYVYLERYDELEEVEAARANNYGGRYDGETWIMWVRKD</sequence>
<dbReference type="Proteomes" id="UP000468581">
    <property type="component" value="Unassembled WGS sequence"/>
</dbReference>